<dbReference type="eggNOG" id="COG2885">
    <property type="taxonomic scope" value="Bacteria"/>
</dbReference>
<dbReference type="SUPFAM" id="SSF82171">
    <property type="entry name" value="DPP6 N-terminal domain-like"/>
    <property type="match status" value="1"/>
</dbReference>
<dbReference type="InterPro" id="IPR011042">
    <property type="entry name" value="6-blade_b-propeller_TolB-like"/>
</dbReference>
<protein>
    <submittedName>
        <fullName evidence="6">OmpA family protein</fullName>
    </submittedName>
</protein>
<evidence type="ECO:0000313" key="7">
    <source>
        <dbReference type="Proteomes" id="UP000004095"/>
    </source>
</evidence>
<accession>A1ZKG0</accession>
<evidence type="ECO:0000256" key="3">
    <source>
        <dbReference type="ARBA" id="ARBA00023237"/>
    </source>
</evidence>
<evidence type="ECO:0000256" key="4">
    <source>
        <dbReference type="PROSITE-ProRule" id="PRU00473"/>
    </source>
</evidence>
<dbReference type="InterPro" id="IPR006665">
    <property type="entry name" value="OmpA-like"/>
</dbReference>
<dbReference type="EMBL" id="AAWS01000012">
    <property type="protein sequence ID" value="EAY29186.1"/>
    <property type="molecule type" value="Genomic_DNA"/>
</dbReference>
<dbReference type="Gene3D" id="2.120.10.30">
    <property type="entry name" value="TolB, C-terminal domain"/>
    <property type="match status" value="1"/>
</dbReference>
<dbReference type="PRINTS" id="PR01021">
    <property type="entry name" value="OMPADOMAIN"/>
</dbReference>
<dbReference type="PROSITE" id="PS51123">
    <property type="entry name" value="OMPA_2"/>
    <property type="match status" value="1"/>
</dbReference>
<keyword evidence="7" id="KW-1185">Reference proteome</keyword>
<evidence type="ECO:0000313" key="6">
    <source>
        <dbReference type="EMBL" id="EAY29186.1"/>
    </source>
</evidence>
<dbReference type="InterPro" id="IPR036737">
    <property type="entry name" value="OmpA-like_sf"/>
</dbReference>
<dbReference type="RefSeq" id="WP_002696819.1">
    <property type="nucleotide sequence ID" value="NZ_AAWS01000012.1"/>
</dbReference>
<feature type="domain" description="OmpA-like" evidence="5">
    <location>
        <begin position="530"/>
        <end position="645"/>
    </location>
</feature>
<dbReference type="GO" id="GO:0009279">
    <property type="term" value="C:cell outer membrane"/>
    <property type="evidence" value="ECO:0007669"/>
    <property type="project" value="UniProtKB-SubCell"/>
</dbReference>
<dbReference type="Pfam" id="PF07676">
    <property type="entry name" value="PD40"/>
    <property type="match status" value="3"/>
</dbReference>
<dbReference type="PANTHER" id="PTHR30329">
    <property type="entry name" value="STATOR ELEMENT OF FLAGELLAR MOTOR COMPLEX"/>
    <property type="match status" value="1"/>
</dbReference>
<keyword evidence="3" id="KW-0998">Cell outer membrane</keyword>
<keyword evidence="2 4" id="KW-0472">Membrane</keyword>
<name>A1ZKG0_MICM2</name>
<sequence>MSYFSINHFKFKNVNRVPYYYDKDKLLKIKKLYKRKNWRKMYTALKAYVLQFGVKNFYKDTYLLWRLGKLSEQLGHIEEAKSLYRLVLKHHHSARKKEIRLYYDSLNTLDKDYYLPIEYYKNLVGVPNKFVDTMDVANANTTKMNDSINSPYSDYGPSITKKGKKSMMVFTSKRKRKEFSSGKVTFDEDLYFSVRADSFYIDKESGGIDTIPWTLAKPLKGINTDEFNEGSAVMSPDGKTVFFVRCESPDGYGNCDIFMAEKLEDGSYGNIQNLGPQINSISWDSHPALSHSGDTLFFASDRIGGFGMSDLYFTCKRGDGTWAPAQNMGPNINTRQSEVSPFFHPSFDILYFSSNGQMVNFGNFDIYKTYKMYGRWTEPRNVGPLVNHDQNEYYFAIDPKSAFMFFAKADTILRWDHLKRDSVKVEDLNIHSYPLPMEAHPNATIRLSGSVKDSISGKAFSGIVSIIDLDNGIEIAPKRLRPDGSYDFELIKNNNYLVVITGEDFYRIEKEFLLRGDTAIKISTPSIKFRKWKFTSIEFKEGKADVIPDMEADLDKLVILLADHPKLGLKISGHTDSSGDSDANLKLSQNRADAIKKYIVDKGKFDPKRVTAIGYGDTVPIIKSEKTDEDKKINRRVEFEIITIE</sequence>
<dbReference type="Pfam" id="PF00691">
    <property type="entry name" value="OmpA"/>
    <property type="match status" value="1"/>
</dbReference>
<evidence type="ECO:0000259" key="5">
    <source>
        <dbReference type="PROSITE" id="PS51123"/>
    </source>
</evidence>
<dbReference type="PANTHER" id="PTHR30329:SF21">
    <property type="entry name" value="LIPOPROTEIN YIAD-RELATED"/>
    <property type="match status" value="1"/>
</dbReference>
<comment type="caution">
    <text evidence="6">The sequence shown here is derived from an EMBL/GenBank/DDBJ whole genome shotgun (WGS) entry which is preliminary data.</text>
</comment>
<organism evidence="6 7">
    <name type="scientific">Microscilla marina ATCC 23134</name>
    <dbReference type="NCBI Taxonomy" id="313606"/>
    <lineage>
        <taxon>Bacteria</taxon>
        <taxon>Pseudomonadati</taxon>
        <taxon>Bacteroidota</taxon>
        <taxon>Cytophagia</taxon>
        <taxon>Cytophagales</taxon>
        <taxon>Microscillaceae</taxon>
        <taxon>Microscilla</taxon>
    </lineage>
</organism>
<reference evidence="6 7" key="1">
    <citation type="submission" date="2007-01" db="EMBL/GenBank/DDBJ databases">
        <authorList>
            <person name="Haygood M."/>
            <person name="Podell S."/>
            <person name="Anderson C."/>
            <person name="Hopkinson B."/>
            <person name="Roe K."/>
            <person name="Barbeau K."/>
            <person name="Gaasterland T."/>
            <person name="Ferriera S."/>
            <person name="Johnson J."/>
            <person name="Kravitz S."/>
            <person name="Beeson K."/>
            <person name="Sutton G."/>
            <person name="Rogers Y.-H."/>
            <person name="Friedman R."/>
            <person name="Frazier M."/>
            <person name="Venter J.C."/>
        </authorList>
    </citation>
    <scope>NUCLEOTIDE SEQUENCE [LARGE SCALE GENOMIC DNA]</scope>
    <source>
        <strain evidence="6 7">ATCC 23134</strain>
    </source>
</reference>
<dbReference type="CDD" id="cd07185">
    <property type="entry name" value="OmpA_C-like"/>
    <property type="match status" value="1"/>
</dbReference>
<comment type="subcellular location">
    <subcellularLocation>
        <location evidence="1">Cell outer membrane</location>
    </subcellularLocation>
</comment>
<gene>
    <name evidence="6" type="ORF">M23134_02377</name>
</gene>
<dbReference type="InterPro" id="IPR011659">
    <property type="entry name" value="WD40"/>
</dbReference>
<dbReference type="InterPro" id="IPR006664">
    <property type="entry name" value="OMP_bac"/>
</dbReference>
<evidence type="ECO:0000256" key="2">
    <source>
        <dbReference type="ARBA" id="ARBA00023136"/>
    </source>
</evidence>
<dbReference type="InterPro" id="IPR050330">
    <property type="entry name" value="Bact_OuterMem_StrucFunc"/>
</dbReference>
<evidence type="ECO:0000256" key="1">
    <source>
        <dbReference type="ARBA" id="ARBA00004442"/>
    </source>
</evidence>
<dbReference type="SUPFAM" id="SSF103088">
    <property type="entry name" value="OmpA-like"/>
    <property type="match status" value="1"/>
</dbReference>
<proteinExistence type="predicted"/>
<dbReference type="AlphaFoldDB" id="A1ZKG0"/>
<dbReference type="Proteomes" id="UP000004095">
    <property type="component" value="Unassembled WGS sequence"/>
</dbReference>
<dbReference type="Gene3D" id="3.30.1330.60">
    <property type="entry name" value="OmpA-like domain"/>
    <property type="match status" value="1"/>
</dbReference>